<dbReference type="InterPro" id="IPR011051">
    <property type="entry name" value="RmlC_Cupin_sf"/>
</dbReference>
<keyword evidence="2" id="KW-1185">Reference proteome</keyword>
<dbReference type="Proteomes" id="UP001597393">
    <property type="component" value="Unassembled WGS sequence"/>
</dbReference>
<proteinExistence type="predicted"/>
<sequence length="145" mass="16968">MIPLDFSFTEGGIAQDTRGQIRFVNDFDMTAVKRFYLIKNADTEIIRGWRGHAIEQRWFYVLSGKFIVHLVKIDDWDEPSMDLEIISLELIASQSKVLHVPQGYATAFRAEDEHAELLVFADHDIEHAVMDDHTWPISYFRQFHK</sequence>
<evidence type="ECO:0008006" key="3">
    <source>
        <dbReference type="Google" id="ProtNLM"/>
    </source>
</evidence>
<organism evidence="1 2">
    <name type="scientific">Sphingobacterium corticis</name>
    <dbReference type="NCBI Taxonomy" id="1812823"/>
    <lineage>
        <taxon>Bacteria</taxon>
        <taxon>Pseudomonadati</taxon>
        <taxon>Bacteroidota</taxon>
        <taxon>Sphingobacteriia</taxon>
        <taxon>Sphingobacteriales</taxon>
        <taxon>Sphingobacteriaceae</taxon>
        <taxon>Sphingobacterium</taxon>
    </lineage>
</organism>
<accession>A0ABW5NFY4</accession>
<dbReference type="SUPFAM" id="SSF51182">
    <property type="entry name" value="RmlC-like cupins"/>
    <property type="match status" value="1"/>
</dbReference>
<dbReference type="InterPro" id="IPR014710">
    <property type="entry name" value="RmlC-like_jellyroll"/>
</dbReference>
<dbReference type="EMBL" id="JBHUMA010000004">
    <property type="protein sequence ID" value="MFD2598069.1"/>
    <property type="molecule type" value="Genomic_DNA"/>
</dbReference>
<evidence type="ECO:0000313" key="2">
    <source>
        <dbReference type="Proteomes" id="UP001597393"/>
    </source>
</evidence>
<name>A0ABW5NFY4_9SPHI</name>
<dbReference type="RefSeq" id="WP_380867633.1">
    <property type="nucleotide sequence ID" value="NZ_JBHUMA010000004.1"/>
</dbReference>
<comment type="caution">
    <text evidence="1">The sequence shown here is derived from an EMBL/GenBank/DDBJ whole genome shotgun (WGS) entry which is preliminary data.</text>
</comment>
<dbReference type="Gene3D" id="2.60.120.10">
    <property type="entry name" value="Jelly Rolls"/>
    <property type="match status" value="1"/>
</dbReference>
<reference evidence="2" key="1">
    <citation type="journal article" date="2019" name="Int. J. Syst. Evol. Microbiol.">
        <title>The Global Catalogue of Microorganisms (GCM) 10K type strain sequencing project: providing services to taxonomists for standard genome sequencing and annotation.</title>
        <authorList>
            <consortium name="The Broad Institute Genomics Platform"/>
            <consortium name="The Broad Institute Genome Sequencing Center for Infectious Disease"/>
            <person name="Wu L."/>
            <person name="Ma J."/>
        </authorList>
    </citation>
    <scope>NUCLEOTIDE SEQUENCE [LARGE SCALE GENOMIC DNA]</scope>
    <source>
        <strain evidence="2">KCTC 42248</strain>
    </source>
</reference>
<gene>
    <name evidence="1" type="ORF">ACFSQ3_03810</name>
</gene>
<evidence type="ECO:0000313" key="1">
    <source>
        <dbReference type="EMBL" id="MFD2598069.1"/>
    </source>
</evidence>
<protein>
    <recommendedName>
        <fullName evidence="3">Sugar epimerase</fullName>
    </recommendedName>
</protein>